<dbReference type="Pfam" id="PF12697">
    <property type="entry name" value="Abhydrolase_6"/>
    <property type="match status" value="1"/>
</dbReference>
<dbReference type="InterPro" id="IPR050266">
    <property type="entry name" value="AB_hydrolase_sf"/>
</dbReference>
<dbReference type="PANTHER" id="PTHR43798">
    <property type="entry name" value="MONOACYLGLYCEROL LIPASE"/>
    <property type="match status" value="1"/>
</dbReference>
<dbReference type="RefSeq" id="WP_199469513.1">
    <property type="nucleotide sequence ID" value="NZ_JAEMNX010000021.1"/>
</dbReference>
<evidence type="ECO:0000313" key="3">
    <source>
        <dbReference type="Proteomes" id="UP000628710"/>
    </source>
</evidence>
<dbReference type="InterPro" id="IPR000073">
    <property type="entry name" value="AB_hydrolase_1"/>
</dbReference>
<dbReference type="AlphaFoldDB" id="A0A934N2W3"/>
<reference evidence="2" key="1">
    <citation type="submission" date="2020-12" db="EMBL/GenBank/DDBJ databases">
        <title>Marinomonas arctica sp. nov., a psychrotolerant bacterium isolated from the Arctic.</title>
        <authorList>
            <person name="Zhang Y."/>
        </authorList>
    </citation>
    <scope>NUCLEOTIDE SEQUENCE</scope>
    <source>
        <strain evidence="2">C1424</strain>
    </source>
</reference>
<dbReference type="Proteomes" id="UP000628710">
    <property type="component" value="Unassembled WGS sequence"/>
</dbReference>
<comment type="caution">
    <text evidence="2">The sequence shown here is derived from an EMBL/GenBank/DDBJ whole genome shotgun (WGS) entry which is preliminary data.</text>
</comment>
<sequence length="293" mass="33294">MSDVFFLSLPSARLAYRLYENPNAQTDASCLLLHGAGVAGEITYSPMLEYFTQWRWMLVPDLKGMGDSFHHHGEEAAVSINELTAEVEALLEHLNWLDFDLVAYSLGGLVALNLNYRRNQQGKEKVKMALLEPASLDREELSTLMEVRLKYRHASKLIRDTGDVELGVACFMDGVSPNRRKHPVAEATTQSRLAHRPFGFAYALDAVTDHVEVMAEQPDLRQSMIEASDEVFLLSGELSHEGLRQHYDLLSQQYENWHHKTMSACDHSLPFQKPRQIANHINKWFHKSGLFTA</sequence>
<evidence type="ECO:0000313" key="2">
    <source>
        <dbReference type="EMBL" id="MBJ7539107.1"/>
    </source>
</evidence>
<keyword evidence="3" id="KW-1185">Reference proteome</keyword>
<accession>A0A934N2W3</accession>
<dbReference type="GO" id="GO:0016020">
    <property type="term" value="C:membrane"/>
    <property type="evidence" value="ECO:0007669"/>
    <property type="project" value="TreeGrafter"/>
</dbReference>
<gene>
    <name evidence="2" type="ORF">I8J31_15630</name>
</gene>
<dbReference type="GO" id="GO:0047372">
    <property type="term" value="F:monoacylglycerol lipase activity"/>
    <property type="evidence" value="ECO:0007669"/>
    <property type="project" value="TreeGrafter"/>
</dbReference>
<keyword evidence="2" id="KW-0378">Hydrolase</keyword>
<name>A0A934N2W3_9GAMM</name>
<feature type="domain" description="AB hydrolase-1" evidence="1">
    <location>
        <begin position="31"/>
        <end position="278"/>
    </location>
</feature>
<organism evidence="2 3">
    <name type="scientific">Marinomonas transparens</name>
    <dbReference type="NCBI Taxonomy" id="2795388"/>
    <lineage>
        <taxon>Bacteria</taxon>
        <taxon>Pseudomonadati</taxon>
        <taxon>Pseudomonadota</taxon>
        <taxon>Gammaproteobacteria</taxon>
        <taxon>Oceanospirillales</taxon>
        <taxon>Oceanospirillaceae</taxon>
        <taxon>Marinomonas</taxon>
    </lineage>
</organism>
<dbReference type="EMBL" id="JAEMNX010000021">
    <property type="protein sequence ID" value="MBJ7539107.1"/>
    <property type="molecule type" value="Genomic_DNA"/>
</dbReference>
<dbReference type="PANTHER" id="PTHR43798:SF5">
    <property type="entry name" value="MONOACYLGLYCEROL LIPASE ABHD6"/>
    <property type="match status" value="1"/>
</dbReference>
<dbReference type="SUPFAM" id="SSF53474">
    <property type="entry name" value="alpha/beta-Hydrolases"/>
    <property type="match status" value="1"/>
</dbReference>
<dbReference type="Gene3D" id="3.40.50.1820">
    <property type="entry name" value="alpha/beta hydrolase"/>
    <property type="match status" value="1"/>
</dbReference>
<dbReference type="GO" id="GO:0046464">
    <property type="term" value="P:acylglycerol catabolic process"/>
    <property type="evidence" value="ECO:0007669"/>
    <property type="project" value="TreeGrafter"/>
</dbReference>
<proteinExistence type="predicted"/>
<dbReference type="InterPro" id="IPR029058">
    <property type="entry name" value="AB_hydrolase_fold"/>
</dbReference>
<evidence type="ECO:0000259" key="1">
    <source>
        <dbReference type="Pfam" id="PF12697"/>
    </source>
</evidence>
<protein>
    <submittedName>
        <fullName evidence="2">Alpha/beta hydrolase</fullName>
    </submittedName>
</protein>